<evidence type="ECO:0000313" key="1">
    <source>
        <dbReference type="EMBL" id="SCZ85276.1"/>
    </source>
</evidence>
<accession>A0A1G5SDJ2</accession>
<protein>
    <recommendedName>
        <fullName evidence="3">Transposase</fullName>
    </recommendedName>
</protein>
<dbReference type="Proteomes" id="UP000198729">
    <property type="component" value="Unassembled WGS sequence"/>
</dbReference>
<gene>
    <name evidence="1" type="ORF">NSMM_370055</name>
</gene>
<organism evidence="1 2">
    <name type="scientific">Nitrosomonas mobilis</name>
    <dbReference type="NCBI Taxonomy" id="51642"/>
    <lineage>
        <taxon>Bacteria</taxon>
        <taxon>Pseudomonadati</taxon>
        <taxon>Pseudomonadota</taxon>
        <taxon>Betaproteobacteria</taxon>
        <taxon>Nitrosomonadales</taxon>
        <taxon>Nitrosomonadaceae</taxon>
        <taxon>Nitrosomonas</taxon>
    </lineage>
</organism>
<evidence type="ECO:0008006" key="3">
    <source>
        <dbReference type="Google" id="ProtNLM"/>
    </source>
</evidence>
<sequence>MTRSKCFRDLPLGELYDIRFTSVLKMKTDLVNLSLAD</sequence>
<dbReference type="AlphaFoldDB" id="A0A1G5SDJ2"/>
<evidence type="ECO:0000313" key="2">
    <source>
        <dbReference type="Proteomes" id="UP000198729"/>
    </source>
</evidence>
<proteinExistence type="predicted"/>
<dbReference type="EMBL" id="FMWO01000044">
    <property type="protein sequence ID" value="SCZ85276.1"/>
    <property type="molecule type" value="Genomic_DNA"/>
</dbReference>
<reference evidence="1 2" key="1">
    <citation type="submission" date="2016-10" db="EMBL/GenBank/DDBJ databases">
        <authorList>
            <person name="de Groot N.N."/>
        </authorList>
    </citation>
    <scope>NUCLEOTIDE SEQUENCE [LARGE SCALE GENOMIC DNA]</scope>
    <source>
        <strain evidence="1">1</strain>
    </source>
</reference>
<keyword evidence="2" id="KW-1185">Reference proteome</keyword>
<name>A0A1G5SDJ2_9PROT</name>